<dbReference type="GO" id="GO:0030322">
    <property type="term" value="P:stabilization of membrane potential"/>
    <property type="evidence" value="ECO:0007669"/>
    <property type="project" value="TreeGrafter"/>
</dbReference>
<dbReference type="Proteomes" id="UP000053820">
    <property type="component" value="Unassembled WGS sequence"/>
</dbReference>
<feature type="region of interest" description="Disordered" evidence="9">
    <location>
        <begin position="720"/>
        <end position="763"/>
    </location>
</feature>
<feature type="region of interest" description="Disordered" evidence="9">
    <location>
        <begin position="1"/>
        <end position="101"/>
    </location>
</feature>
<comment type="subcellular location">
    <subcellularLocation>
        <location evidence="1">Membrane</location>
        <topology evidence="1">Multi-pass membrane protein</topology>
    </subcellularLocation>
</comment>
<dbReference type="EMBL" id="KN839852">
    <property type="protein sequence ID" value="KIJ63107.1"/>
    <property type="molecule type" value="Genomic_DNA"/>
</dbReference>
<dbReference type="GO" id="GO:0015271">
    <property type="term" value="F:outward rectifier potassium channel activity"/>
    <property type="evidence" value="ECO:0007669"/>
    <property type="project" value="TreeGrafter"/>
</dbReference>
<dbReference type="Pfam" id="PF07885">
    <property type="entry name" value="Ion_trans_2"/>
    <property type="match status" value="2"/>
</dbReference>
<dbReference type="AlphaFoldDB" id="A0A0C9WE74"/>
<feature type="compositionally biased region" description="Polar residues" evidence="9">
    <location>
        <begin position="27"/>
        <end position="48"/>
    </location>
</feature>
<feature type="transmembrane region" description="Helical" evidence="10">
    <location>
        <begin position="206"/>
        <end position="229"/>
    </location>
</feature>
<feature type="region of interest" description="Disordered" evidence="9">
    <location>
        <begin position="556"/>
        <end position="582"/>
    </location>
</feature>
<dbReference type="PRINTS" id="PR01333">
    <property type="entry name" value="2POREKCHANEL"/>
</dbReference>
<dbReference type="GO" id="GO:0005886">
    <property type="term" value="C:plasma membrane"/>
    <property type="evidence" value="ECO:0007669"/>
    <property type="project" value="TreeGrafter"/>
</dbReference>
<evidence type="ECO:0000313" key="12">
    <source>
        <dbReference type="EMBL" id="KIJ63107.1"/>
    </source>
</evidence>
<feature type="transmembrane region" description="Helical" evidence="10">
    <location>
        <begin position="606"/>
        <end position="624"/>
    </location>
</feature>
<feature type="transmembrane region" description="Helical" evidence="10">
    <location>
        <begin position="131"/>
        <end position="152"/>
    </location>
</feature>
<proteinExistence type="inferred from homology"/>
<protein>
    <recommendedName>
        <fullName evidence="11">Potassium channel domain-containing protein</fullName>
    </recommendedName>
</protein>
<feature type="compositionally biased region" description="Polar residues" evidence="9">
    <location>
        <begin position="741"/>
        <end position="752"/>
    </location>
</feature>
<keyword evidence="6 10" id="KW-0472">Membrane</keyword>
<evidence type="ECO:0000313" key="13">
    <source>
        <dbReference type="Proteomes" id="UP000053820"/>
    </source>
</evidence>
<feature type="compositionally biased region" description="Basic and acidic residues" evidence="9">
    <location>
        <begin position="50"/>
        <end position="62"/>
    </location>
</feature>
<keyword evidence="2 8" id="KW-0813">Transport</keyword>
<reference evidence="12 13" key="1">
    <citation type="submission" date="2014-04" db="EMBL/GenBank/DDBJ databases">
        <title>Evolutionary Origins and Diversification of the Mycorrhizal Mutualists.</title>
        <authorList>
            <consortium name="DOE Joint Genome Institute"/>
            <consortium name="Mycorrhizal Genomics Consortium"/>
            <person name="Kohler A."/>
            <person name="Kuo A."/>
            <person name="Nagy L.G."/>
            <person name="Floudas D."/>
            <person name="Copeland A."/>
            <person name="Barry K.W."/>
            <person name="Cichocki N."/>
            <person name="Veneault-Fourrey C."/>
            <person name="LaButti K."/>
            <person name="Lindquist E.A."/>
            <person name="Lipzen A."/>
            <person name="Lundell T."/>
            <person name="Morin E."/>
            <person name="Murat C."/>
            <person name="Riley R."/>
            <person name="Ohm R."/>
            <person name="Sun H."/>
            <person name="Tunlid A."/>
            <person name="Henrissat B."/>
            <person name="Grigoriev I.V."/>
            <person name="Hibbett D.S."/>
            <person name="Martin F."/>
        </authorList>
    </citation>
    <scope>NUCLEOTIDE SEQUENCE [LARGE SCALE GENOMIC DNA]</scope>
    <source>
        <strain evidence="12 13">MD-312</strain>
    </source>
</reference>
<feature type="transmembrane region" description="Helical" evidence="10">
    <location>
        <begin position="631"/>
        <end position="648"/>
    </location>
</feature>
<feature type="compositionally biased region" description="Low complexity" evidence="9">
    <location>
        <begin position="568"/>
        <end position="582"/>
    </location>
</feature>
<comment type="similarity">
    <text evidence="8">Belongs to the two pore domain potassium channel (TC 1.A.1.8) family.</text>
</comment>
<keyword evidence="7 8" id="KW-0407">Ion channel</keyword>
<feature type="transmembrane region" description="Helical" evidence="10">
    <location>
        <begin position="282"/>
        <end position="300"/>
    </location>
</feature>
<feature type="region of interest" description="Disordered" evidence="9">
    <location>
        <begin position="481"/>
        <end position="503"/>
    </location>
</feature>
<dbReference type="PANTHER" id="PTHR11003">
    <property type="entry name" value="POTASSIUM CHANNEL, SUBFAMILY K"/>
    <property type="match status" value="1"/>
</dbReference>
<evidence type="ECO:0000256" key="8">
    <source>
        <dbReference type="RuleBase" id="RU003857"/>
    </source>
</evidence>
<dbReference type="OrthoDB" id="297496at2759"/>
<dbReference type="InterPro" id="IPR003280">
    <property type="entry name" value="2pore_dom_K_chnl"/>
</dbReference>
<feature type="transmembrane region" description="Helical" evidence="10">
    <location>
        <begin position="241"/>
        <end position="261"/>
    </location>
</feature>
<dbReference type="GO" id="GO:0022841">
    <property type="term" value="F:potassium ion leak channel activity"/>
    <property type="evidence" value="ECO:0007669"/>
    <property type="project" value="TreeGrafter"/>
</dbReference>
<gene>
    <name evidence="12" type="ORF">HYDPIDRAFT_29796</name>
</gene>
<keyword evidence="4 10" id="KW-1133">Transmembrane helix</keyword>
<keyword evidence="5 8" id="KW-0406">Ion transport</keyword>
<organism evidence="12 13">
    <name type="scientific">Hydnomerulius pinastri MD-312</name>
    <dbReference type="NCBI Taxonomy" id="994086"/>
    <lineage>
        <taxon>Eukaryota</taxon>
        <taxon>Fungi</taxon>
        <taxon>Dikarya</taxon>
        <taxon>Basidiomycota</taxon>
        <taxon>Agaricomycotina</taxon>
        <taxon>Agaricomycetes</taxon>
        <taxon>Agaricomycetidae</taxon>
        <taxon>Boletales</taxon>
        <taxon>Boletales incertae sedis</taxon>
        <taxon>Leucogyrophana</taxon>
    </lineage>
</organism>
<evidence type="ECO:0000256" key="2">
    <source>
        <dbReference type="ARBA" id="ARBA00022448"/>
    </source>
</evidence>
<evidence type="ECO:0000256" key="10">
    <source>
        <dbReference type="SAM" id="Phobius"/>
    </source>
</evidence>
<feature type="compositionally biased region" description="Low complexity" evidence="9">
    <location>
        <begin position="88"/>
        <end position="97"/>
    </location>
</feature>
<evidence type="ECO:0000256" key="4">
    <source>
        <dbReference type="ARBA" id="ARBA00022989"/>
    </source>
</evidence>
<name>A0A0C9WE74_9AGAM</name>
<dbReference type="PANTHER" id="PTHR11003:SF342">
    <property type="entry name" value="OUTWARD-RECTIFIER POTASSIUM CHANNEL TOK1"/>
    <property type="match status" value="1"/>
</dbReference>
<feature type="compositionally biased region" description="Acidic residues" evidence="9">
    <location>
        <begin position="63"/>
        <end position="76"/>
    </location>
</feature>
<evidence type="ECO:0000256" key="9">
    <source>
        <dbReference type="SAM" id="MobiDB-lite"/>
    </source>
</evidence>
<accession>A0A0C9WE74</accession>
<dbReference type="SUPFAM" id="SSF81324">
    <property type="entry name" value="Voltage-gated potassium channels"/>
    <property type="match status" value="2"/>
</dbReference>
<evidence type="ECO:0000256" key="6">
    <source>
        <dbReference type="ARBA" id="ARBA00023136"/>
    </source>
</evidence>
<dbReference type="InterPro" id="IPR013099">
    <property type="entry name" value="K_chnl_dom"/>
</dbReference>
<dbReference type="HOGENOM" id="CLU_009214_0_0_1"/>
<evidence type="ECO:0000256" key="5">
    <source>
        <dbReference type="ARBA" id="ARBA00023065"/>
    </source>
</evidence>
<evidence type="ECO:0000256" key="7">
    <source>
        <dbReference type="ARBA" id="ARBA00023303"/>
    </source>
</evidence>
<feature type="transmembrane region" description="Helical" evidence="10">
    <location>
        <begin position="337"/>
        <end position="357"/>
    </location>
</feature>
<keyword evidence="13" id="KW-1185">Reference proteome</keyword>
<feature type="domain" description="Potassium channel" evidence="11">
    <location>
        <begin position="289"/>
        <end position="361"/>
    </location>
</feature>
<evidence type="ECO:0000259" key="11">
    <source>
        <dbReference type="Pfam" id="PF07885"/>
    </source>
</evidence>
<evidence type="ECO:0000256" key="3">
    <source>
        <dbReference type="ARBA" id="ARBA00022692"/>
    </source>
</evidence>
<feature type="transmembrane region" description="Helical" evidence="10">
    <location>
        <begin position="660"/>
        <end position="683"/>
    </location>
</feature>
<feature type="transmembrane region" description="Helical" evidence="10">
    <location>
        <begin position="172"/>
        <end position="194"/>
    </location>
</feature>
<dbReference type="Gene3D" id="1.10.287.70">
    <property type="match status" value="2"/>
</dbReference>
<keyword evidence="3 8" id="KW-0812">Transmembrane</keyword>
<feature type="domain" description="Potassium channel" evidence="11">
    <location>
        <begin position="612"/>
        <end position="683"/>
    </location>
</feature>
<evidence type="ECO:0000256" key="1">
    <source>
        <dbReference type="ARBA" id="ARBA00004141"/>
    </source>
</evidence>
<sequence length="885" mass="97777">MALQALLAYALNEDSKATSPSDEEKGTGSSDTPDGPQQETSHTDSGTGEVSERRSGEIHADADDSDDDGSEVDQDDAPTHGYPRLSRRLSSSTATLAPQPAPGMLSRIRAFIFPTPNAEEELESYIPNYRYTPIISGVIIPFSILLEIPGLTEHWYIRTDGSTVVDTKPNSVILDVGLALSITCAVLANACLIMRFLEKRVKTMTILCTIFLSIHDIINITTVSIFGIEHRYDDGFTYGESFWMTVCSTIASSVTNVTLIIDLVRTPDFERSGSGLTRRQRSLVIIIIFLFCYIALGALVNSLLLGLSFINGLYFTVVSIETIGFGDIIPDDTASRVFVCIYSTLGIVNLAVVVGLFRETVLEGLDIGYQKRIKVVQEKRRNARRRKRAENRWRHAIVWRLRARKAPIWIPDKKKADLKTLWAKLTFRMWRAASDIRSTAAGATDLSRGRHGMKLNLKALSHSQLEAAALEAGVPLDTLLPPGFYEPSDHDSSQPGDEDTRPMSSWFVTHPVYHRGDDYVPEPLTYGRVGSMAAMLTKFALAVFESGGVGDQLGHFPGVEDGTTTGDTLAPSSSGTLSASSSEDLGADYHALVIESEKKAFYTRSGVAWGLFIIFWMVGSAIFMQTEGWSYGMSMYFCFIAFTTIGYGDLSPTTPAGRSIFVVWALLGVGTMTILISIVSEAYSSRYKGMLGRGSFDKAVKRYRKRTKVDFNEKAQEVGSASVRFRPQERPSRNEPAALESETSNDGNSAGPTVSDDHHRAHMHAQKSLEALPRHVLNEARSFQQYLRFIGDGSGPEAEEYIDERLRNLLDDVVEGVEGLRESAKVDILRDEDSRRTLFMLSMERSLKELMNVAEQAVAAVNERDRIIASLEQERDEAEACADES</sequence>